<feature type="compositionally biased region" description="Polar residues" evidence="1">
    <location>
        <begin position="88"/>
        <end position="114"/>
    </location>
</feature>
<feature type="region of interest" description="Disordered" evidence="1">
    <location>
        <begin position="187"/>
        <end position="238"/>
    </location>
</feature>
<proteinExistence type="predicted"/>
<feature type="compositionally biased region" description="Basic and acidic residues" evidence="1">
    <location>
        <begin position="14"/>
        <end position="28"/>
    </location>
</feature>
<gene>
    <name evidence="2" type="ORF">AOQ84DRAFT_230176</name>
</gene>
<protein>
    <submittedName>
        <fullName evidence="2">Uncharacterized protein</fullName>
    </submittedName>
</protein>
<feature type="region of interest" description="Disordered" evidence="1">
    <location>
        <begin position="1"/>
        <end position="170"/>
    </location>
</feature>
<feature type="compositionally biased region" description="Low complexity" evidence="1">
    <location>
        <begin position="115"/>
        <end position="124"/>
    </location>
</feature>
<feature type="compositionally biased region" description="Polar residues" evidence="1">
    <location>
        <begin position="1"/>
        <end position="13"/>
    </location>
</feature>
<dbReference type="AlphaFoldDB" id="A0A8E2F5Q5"/>
<evidence type="ECO:0000256" key="1">
    <source>
        <dbReference type="SAM" id="MobiDB-lite"/>
    </source>
</evidence>
<name>A0A8E2F5Q5_9PEZI</name>
<feature type="compositionally biased region" description="Low complexity" evidence="1">
    <location>
        <begin position="146"/>
        <end position="170"/>
    </location>
</feature>
<sequence length="238" mass="25156">MTCSKNTFQTHGKSSWDSKERTSPKSETTHQQQPRHPKRTFHTNVRCPPKKRERIPLPSHQPSPWDPSLLPTSHRVSLARPSRARASVVSNATQRSAAQSQHSTQRSANAAQHSTAPAPATCTAHPRRPKPPLAIPHSPPLPSPPLTANRAGAGQSSAAQSRNAPIRSPAAASAIRIRLCISGAKTTTTTTTTNSSSSYGTSVSAAHAQPTAAPTQRDGHVCCAGKTPGADAERDAPP</sequence>
<keyword evidence="3" id="KW-1185">Reference proteome</keyword>
<feature type="compositionally biased region" description="Low complexity" evidence="1">
    <location>
        <begin position="187"/>
        <end position="216"/>
    </location>
</feature>
<organism evidence="2 3">
    <name type="scientific">Glonium stellatum</name>
    <dbReference type="NCBI Taxonomy" id="574774"/>
    <lineage>
        <taxon>Eukaryota</taxon>
        <taxon>Fungi</taxon>
        <taxon>Dikarya</taxon>
        <taxon>Ascomycota</taxon>
        <taxon>Pezizomycotina</taxon>
        <taxon>Dothideomycetes</taxon>
        <taxon>Pleosporomycetidae</taxon>
        <taxon>Gloniales</taxon>
        <taxon>Gloniaceae</taxon>
        <taxon>Glonium</taxon>
    </lineage>
</organism>
<reference evidence="2 3" key="1">
    <citation type="journal article" date="2016" name="Nat. Commun.">
        <title>Ectomycorrhizal ecology is imprinted in the genome of the dominant symbiotic fungus Cenococcum geophilum.</title>
        <authorList>
            <consortium name="DOE Joint Genome Institute"/>
            <person name="Peter M."/>
            <person name="Kohler A."/>
            <person name="Ohm R.A."/>
            <person name="Kuo A."/>
            <person name="Krutzmann J."/>
            <person name="Morin E."/>
            <person name="Arend M."/>
            <person name="Barry K.W."/>
            <person name="Binder M."/>
            <person name="Choi C."/>
            <person name="Clum A."/>
            <person name="Copeland A."/>
            <person name="Grisel N."/>
            <person name="Haridas S."/>
            <person name="Kipfer T."/>
            <person name="LaButti K."/>
            <person name="Lindquist E."/>
            <person name="Lipzen A."/>
            <person name="Maire R."/>
            <person name="Meier B."/>
            <person name="Mihaltcheva S."/>
            <person name="Molinier V."/>
            <person name="Murat C."/>
            <person name="Poggeler S."/>
            <person name="Quandt C.A."/>
            <person name="Sperisen C."/>
            <person name="Tritt A."/>
            <person name="Tisserant E."/>
            <person name="Crous P.W."/>
            <person name="Henrissat B."/>
            <person name="Nehls U."/>
            <person name="Egli S."/>
            <person name="Spatafora J.W."/>
            <person name="Grigoriev I.V."/>
            <person name="Martin F.M."/>
        </authorList>
    </citation>
    <scope>NUCLEOTIDE SEQUENCE [LARGE SCALE GENOMIC DNA]</scope>
    <source>
        <strain evidence="2 3">CBS 207.34</strain>
    </source>
</reference>
<evidence type="ECO:0000313" key="2">
    <source>
        <dbReference type="EMBL" id="OCL10941.1"/>
    </source>
</evidence>
<dbReference type="EMBL" id="KV749136">
    <property type="protein sequence ID" value="OCL10941.1"/>
    <property type="molecule type" value="Genomic_DNA"/>
</dbReference>
<feature type="compositionally biased region" description="Pro residues" evidence="1">
    <location>
        <begin position="131"/>
        <end position="145"/>
    </location>
</feature>
<dbReference type="Proteomes" id="UP000250140">
    <property type="component" value="Unassembled WGS sequence"/>
</dbReference>
<accession>A0A8E2F5Q5</accession>
<evidence type="ECO:0000313" key="3">
    <source>
        <dbReference type="Proteomes" id="UP000250140"/>
    </source>
</evidence>